<gene>
    <name evidence="1" type="ORF">Q0590_22490</name>
</gene>
<dbReference type="RefSeq" id="WP_302039864.1">
    <property type="nucleotide sequence ID" value="NZ_JAUKPO010000016.1"/>
</dbReference>
<dbReference type="PANTHER" id="PTHR11669:SF8">
    <property type="entry name" value="DNA POLYMERASE III SUBUNIT DELTA"/>
    <property type="match status" value="1"/>
</dbReference>
<dbReference type="PANTHER" id="PTHR11669">
    <property type="entry name" value="REPLICATION FACTOR C / DNA POLYMERASE III GAMMA-TAU SUBUNIT"/>
    <property type="match status" value="1"/>
</dbReference>
<organism evidence="1 2">
    <name type="scientific">Rhodocytophaga aerolata</name>
    <dbReference type="NCBI Taxonomy" id="455078"/>
    <lineage>
        <taxon>Bacteria</taxon>
        <taxon>Pseudomonadati</taxon>
        <taxon>Bacteroidota</taxon>
        <taxon>Cytophagia</taxon>
        <taxon>Cytophagales</taxon>
        <taxon>Rhodocytophagaceae</taxon>
        <taxon>Rhodocytophaga</taxon>
    </lineage>
</organism>
<sequence length="374" mass="42496">MFFREIPGLEDIKQTLVAAVQKGQIAHAQLFFGNEGSANLAMALAYATYINCENRQNQDSCGQCASCSKINKLIHPDLHFVFPVATTKKVSKDPLSENFLPEWRTYLKENVYAGLTDWCSYIGTENKQPNISAEESRSIIQKLSLKSYEAQYKVLILWLPELLNNTSANALLKILEEPPPKTVFLLVSQSIEKLLTTIISRTQLIRIRSFSGQEIEKVLVTSYGVESKRAGQIAYLSDGNLYEALRLIKETANDNHELFREWMRLCFRGNVTGLVDWMEKFAKMSKESQKSLMMYGMEMVRETLVWPYKEIQLSRLEGEERTFIEGFSKVVNAAKAEGLYKQLNDVCFHLERNASAKIVFLDTSLAISGIIRSA</sequence>
<reference evidence="1" key="1">
    <citation type="submission" date="2023-07" db="EMBL/GenBank/DDBJ databases">
        <title>The genome sequence of Rhodocytophaga aerolata KACC 12507.</title>
        <authorList>
            <person name="Zhang X."/>
        </authorList>
    </citation>
    <scope>NUCLEOTIDE SEQUENCE</scope>
    <source>
        <strain evidence="1">KACC 12507</strain>
    </source>
</reference>
<dbReference type="SUPFAM" id="SSF52540">
    <property type="entry name" value="P-loop containing nucleoside triphosphate hydrolases"/>
    <property type="match status" value="1"/>
</dbReference>
<protein>
    <submittedName>
        <fullName evidence="1">DNA polymerase III subunit delta</fullName>
    </submittedName>
</protein>
<dbReference type="InterPro" id="IPR050238">
    <property type="entry name" value="DNA_Rep/Repair_Clamp_Loader"/>
</dbReference>
<dbReference type="Proteomes" id="UP001168528">
    <property type="component" value="Unassembled WGS sequence"/>
</dbReference>
<accession>A0ABT8RAG1</accession>
<dbReference type="Pfam" id="PF13177">
    <property type="entry name" value="DNA_pol3_delta2"/>
    <property type="match status" value="1"/>
</dbReference>
<dbReference type="Gene3D" id="3.40.50.300">
    <property type="entry name" value="P-loop containing nucleotide triphosphate hydrolases"/>
    <property type="match status" value="1"/>
</dbReference>
<evidence type="ECO:0000313" key="2">
    <source>
        <dbReference type="Proteomes" id="UP001168528"/>
    </source>
</evidence>
<evidence type="ECO:0000313" key="1">
    <source>
        <dbReference type="EMBL" id="MDO1449062.1"/>
    </source>
</evidence>
<comment type="caution">
    <text evidence="1">The sequence shown here is derived from an EMBL/GenBank/DDBJ whole genome shotgun (WGS) entry which is preliminary data.</text>
</comment>
<name>A0ABT8RAG1_9BACT</name>
<keyword evidence="2" id="KW-1185">Reference proteome</keyword>
<dbReference type="EMBL" id="JAUKPO010000016">
    <property type="protein sequence ID" value="MDO1449062.1"/>
    <property type="molecule type" value="Genomic_DNA"/>
</dbReference>
<dbReference type="InterPro" id="IPR027417">
    <property type="entry name" value="P-loop_NTPase"/>
</dbReference>
<proteinExistence type="predicted"/>